<dbReference type="InterPro" id="IPR018311">
    <property type="entry name" value="Autoind_synth_CS"/>
</dbReference>
<organism evidence="10">
    <name type="scientific">Serratia symbiotica SCt-VLC</name>
    <dbReference type="NCBI Taxonomy" id="1347341"/>
    <lineage>
        <taxon>Bacteria</taxon>
        <taxon>Pseudomonadati</taxon>
        <taxon>Pseudomonadota</taxon>
        <taxon>Gammaproteobacteria</taxon>
        <taxon>Enterobacterales</taxon>
        <taxon>Yersiniaceae</taxon>
        <taxon>Serratia</taxon>
        <taxon>Serratia symbiotica</taxon>
    </lineage>
</organism>
<proteinExistence type="inferred from homology"/>
<dbReference type="InterPro" id="IPR001690">
    <property type="entry name" value="Autoind_synthase"/>
</dbReference>
<evidence type="ECO:0000256" key="4">
    <source>
        <dbReference type="ARBA" id="ARBA00022679"/>
    </source>
</evidence>
<evidence type="ECO:0000256" key="9">
    <source>
        <dbReference type="RuleBase" id="RU361135"/>
    </source>
</evidence>
<dbReference type="GO" id="GO:0061579">
    <property type="term" value="F:N-acyl homoserine lactone synthase activity"/>
    <property type="evidence" value="ECO:0007669"/>
    <property type="project" value="UniProtKB-UniRule"/>
</dbReference>
<evidence type="ECO:0000313" key="10">
    <source>
        <dbReference type="EMBL" id="CDG48650.1"/>
    </source>
</evidence>
<dbReference type="GO" id="GO:0009372">
    <property type="term" value="P:quorum sensing"/>
    <property type="evidence" value="ECO:0007669"/>
    <property type="project" value="UniProtKB-UniRule"/>
</dbReference>
<dbReference type="EMBL" id="FR904237">
    <property type="protein sequence ID" value="CDG48650.1"/>
    <property type="molecule type" value="Genomic_DNA"/>
</dbReference>
<dbReference type="PROSITE" id="PS51187">
    <property type="entry name" value="AUTOINDUCER_SYNTH_2"/>
    <property type="match status" value="1"/>
</dbReference>
<dbReference type="EC" id="2.3.1.184" evidence="1 9"/>
<gene>
    <name evidence="10" type="ORF">SCTVLC_1976</name>
</gene>
<evidence type="ECO:0000256" key="2">
    <source>
        <dbReference type="ARBA" id="ARBA00018768"/>
    </source>
</evidence>
<dbReference type="AlphaFoldDB" id="A0A068RF03"/>
<keyword evidence="4 9" id="KW-0808">Transferase</keyword>
<accession>A0A068RF03</accession>
<dbReference type="PANTHER" id="PTHR39322">
    <property type="entry name" value="ACYL-HOMOSERINE-LACTONE SYNTHASE"/>
    <property type="match status" value="1"/>
</dbReference>
<evidence type="ECO:0000256" key="3">
    <source>
        <dbReference type="ARBA" id="ARBA00022654"/>
    </source>
</evidence>
<dbReference type="SUPFAM" id="SSF55729">
    <property type="entry name" value="Acyl-CoA N-acyltransferases (Nat)"/>
    <property type="match status" value="1"/>
</dbReference>
<dbReference type="GO" id="GO:0007165">
    <property type="term" value="P:signal transduction"/>
    <property type="evidence" value="ECO:0007669"/>
    <property type="project" value="TreeGrafter"/>
</dbReference>
<evidence type="ECO:0000256" key="8">
    <source>
        <dbReference type="PROSITE-ProRule" id="PRU00533"/>
    </source>
</evidence>
<dbReference type="PRINTS" id="PR01549">
    <property type="entry name" value="AUTOINDCRSYN"/>
</dbReference>
<evidence type="ECO:0000256" key="5">
    <source>
        <dbReference type="ARBA" id="ARBA00022691"/>
    </source>
</evidence>
<comment type="catalytic activity">
    <reaction evidence="7 9">
        <text>a fatty acyl-[ACP] + S-adenosyl-L-methionine = an N-acyl-L-homoserine lactone + S-methyl-5'-thioadenosine + holo-[ACP] + H(+)</text>
        <dbReference type="Rhea" id="RHEA:10096"/>
        <dbReference type="Rhea" id="RHEA-COMP:9685"/>
        <dbReference type="Rhea" id="RHEA-COMP:14125"/>
        <dbReference type="ChEBI" id="CHEBI:15378"/>
        <dbReference type="ChEBI" id="CHEBI:17509"/>
        <dbReference type="ChEBI" id="CHEBI:55474"/>
        <dbReference type="ChEBI" id="CHEBI:59789"/>
        <dbReference type="ChEBI" id="CHEBI:64479"/>
        <dbReference type="ChEBI" id="CHEBI:138651"/>
        <dbReference type="EC" id="2.3.1.184"/>
    </reaction>
</comment>
<keyword evidence="5 9" id="KW-0949">S-adenosyl-L-methionine</keyword>
<name>A0A068RF03_9GAMM</name>
<protein>
    <recommendedName>
        <fullName evidence="2 9">Acyl-homoserine-lactone synthase</fullName>
        <ecNumber evidence="1 9">2.3.1.184</ecNumber>
    </recommendedName>
    <alternativeName>
        <fullName evidence="9">Autoinducer synthesis protein</fullName>
    </alternativeName>
</protein>
<reference evidence="10" key="2">
    <citation type="journal article" date="2014" name="Genome Biol. Evol.">
        <title>Settling down: the genome of Serratia symbiotica from the aphid Cinara tujafilina zooms in on the process of accommodation to a cooperative intracellular life.</title>
        <authorList>
            <person name="Manzano-Marin A."/>
            <person name="Latorre A."/>
        </authorList>
    </citation>
    <scope>NUCLEOTIDE SEQUENCE</scope>
    <source>
        <strain evidence="10">SCt-VLC</strain>
    </source>
</reference>
<comment type="similarity">
    <text evidence="8 9">Belongs to the autoinducer synthase family.</text>
</comment>
<keyword evidence="3 8" id="KW-0673">Quorum sensing</keyword>
<dbReference type="InterPro" id="IPR016181">
    <property type="entry name" value="Acyl_CoA_acyltransferase"/>
</dbReference>
<dbReference type="PROSITE" id="PS00949">
    <property type="entry name" value="AUTOINDUCER_SYNTH_1"/>
    <property type="match status" value="1"/>
</dbReference>
<evidence type="ECO:0000256" key="1">
    <source>
        <dbReference type="ARBA" id="ARBA00012340"/>
    </source>
</evidence>
<reference evidence="10" key="1">
    <citation type="submission" date="2013-06" db="EMBL/GenBank/DDBJ databases">
        <authorList>
            <person name="Mazano-Marin A."/>
        </authorList>
    </citation>
    <scope>NUCLEOTIDE SEQUENCE</scope>
    <source>
        <strain evidence="10">SCt-VLC</strain>
    </source>
</reference>
<dbReference type="Gene3D" id="3.40.630.30">
    <property type="match status" value="1"/>
</dbReference>
<dbReference type="Pfam" id="PF00765">
    <property type="entry name" value="Autoind_synth"/>
    <property type="match status" value="1"/>
</dbReference>
<sequence>MFELFDVSYDELKVTHLNELYRLRKKTFSDRLRWDVVCNVDLEFDEFDNPDTRYILGLYNGQLVCSVRFIGLEQPNMMTHTFRACFDTVPLPLDGIESSRFFVDKDRARQLIGGCYPVSQVLFLAMINWARHNERNGIHTIVSRPMLTILKRSGWQIKTLKEAFLSERERIYLVFLSTEAEDRDQMASGLISECGYPEESVITWPLSCDKLQLDTLPDRLAGVTNAQLGDNIAHMKLHRTCGNTCDGGNLTIGFSHAGPIKNFVLPQGENGFYHIHMMSLPTG</sequence>
<dbReference type="PANTHER" id="PTHR39322:SF1">
    <property type="entry name" value="ISOVALERYL-HOMOSERINE LACTONE SYNTHASE"/>
    <property type="match status" value="1"/>
</dbReference>
<evidence type="ECO:0000256" key="7">
    <source>
        <dbReference type="ARBA" id="ARBA00048576"/>
    </source>
</evidence>
<keyword evidence="6 8" id="KW-0071">Autoinducer synthesis</keyword>
<evidence type="ECO:0000256" key="6">
    <source>
        <dbReference type="ARBA" id="ARBA00022929"/>
    </source>
</evidence>